<dbReference type="KEGG" id="abas:ACPOL_2554"/>
<feature type="region of interest" description="Disordered" evidence="1">
    <location>
        <begin position="18"/>
        <end position="37"/>
    </location>
</feature>
<evidence type="ECO:0000256" key="1">
    <source>
        <dbReference type="SAM" id="MobiDB-lite"/>
    </source>
</evidence>
<gene>
    <name evidence="2" type="ORF">ACPOL_2554</name>
</gene>
<organism evidence="2 3">
    <name type="scientific">Acidisarcina polymorpha</name>
    <dbReference type="NCBI Taxonomy" id="2211140"/>
    <lineage>
        <taxon>Bacteria</taxon>
        <taxon>Pseudomonadati</taxon>
        <taxon>Acidobacteriota</taxon>
        <taxon>Terriglobia</taxon>
        <taxon>Terriglobales</taxon>
        <taxon>Acidobacteriaceae</taxon>
        <taxon>Acidisarcina</taxon>
    </lineage>
</organism>
<accession>A0A2Z5FZB3</accession>
<keyword evidence="3" id="KW-1185">Reference proteome</keyword>
<evidence type="ECO:0000313" key="3">
    <source>
        <dbReference type="Proteomes" id="UP000253606"/>
    </source>
</evidence>
<reference evidence="2 3" key="1">
    <citation type="journal article" date="2018" name="Front. Microbiol.">
        <title>Hydrolytic Capabilities as a Key to Environmental Success: Chitinolytic and Cellulolytic Acidobacteria From Acidic Sub-arctic Soils and Boreal Peatlands.</title>
        <authorList>
            <person name="Belova S.E."/>
            <person name="Ravin N.V."/>
            <person name="Pankratov T.A."/>
            <person name="Rakitin A.L."/>
            <person name="Ivanova A.A."/>
            <person name="Beletsky A.V."/>
            <person name="Mardanov A.V."/>
            <person name="Sinninghe Damste J.S."/>
            <person name="Dedysh S.N."/>
        </authorList>
    </citation>
    <scope>NUCLEOTIDE SEQUENCE [LARGE SCALE GENOMIC DNA]</scope>
    <source>
        <strain evidence="2 3">SBC82</strain>
    </source>
</reference>
<proteinExistence type="predicted"/>
<sequence>MLEFAILSSSLGCYMKTSPREGGKSEALAVGDMSGLG</sequence>
<dbReference type="Proteomes" id="UP000253606">
    <property type="component" value="Chromosome"/>
</dbReference>
<protein>
    <submittedName>
        <fullName evidence="2">Uncharacterized protein</fullName>
    </submittedName>
</protein>
<dbReference type="EMBL" id="CP030840">
    <property type="protein sequence ID" value="AXC11874.1"/>
    <property type="molecule type" value="Genomic_DNA"/>
</dbReference>
<evidence type="ECO:0000313" key="2">
    <source>
        <dbReference type="EMBL" id="AXC11874.1"/>
    </source>
</evidence>
<name>A0A2Z5FZB3_9BACT</name>
<dbReference type="AlphaFoldDB" id="A0A2Z5FZB3"/>